<dbReference type="InParanoid" id="A0A4W3IA74"/>
<dbReference type="Proteomes" id="UP000314986">
    <property type="component" value="Unassembled WGS sequence"/>
</dbReference>
<proteinExistence type="predicted"/>
<organism evidence="4 5">
    <name type="scientific">Callorhinchus milii</name>
    <name type="common">Ghost shark</name>
    <dbReference type="NCBI Taxonomy" id="7868"/>
    <lineage>
        <taxon>Eukaryota</taxon>
        <taxon>Metazoa</taxon>
        <taxon>Chordata</taxon>
        <taxon>Craniata</taxon>
        <taxon>Vertebrata</taxon>
        <taxon>Chondrichthyes</taxon>
        <taxon>Holocephali</taxon>
        <taxon>Chimaeriformes</taxon>
        <taxon>Callorhinchidae</taxon>
        <taxon>Callorhinchus</taxon>
    </lineage>
</organism>
<keyword evidence="5" id="KW-1185">Reference proteome</keyword>
<dbReference type="Ensembl" id="ENSCMIT00000024296.1">
    <property type="protein sequence ID" value="ENSCMIP00000023893.1"/>
    <property type="gene ID" value="ENSCMIG00000010646.1"/>
</dbReference>
<protein>
    <recommendedName>
        <fullName evidence="6">P-selectin glycoprotein ligand 1</fullName>
    </recommendedName>
</protein>
<reference evidence="4" key="5">
    <citation type="submission" date="2025-09" db="UniProtKB">
        <authorList>
            <consortium name="Ensembl"/>
        </authorList>
    </citation>
    <scope>IDENTIFICATION</scope>
</reference>
<evidence type="ECO:0000313" key="5">
    <source>
        <dbReference type="Proteomes" id="UP000314986"/>
    </source>
</evidence>
<sequence length="256" mass="27864">MDHSKQSLFLLGVITFATLWAPIKTQIITELTTPEYDYNTEAEEQMDIVSIVDTKVTTAIPSVIAQPSQETSEKTTVGTEQVRSAMTQETSEKTTVGSEQVRSAMTQETSEKTSANTEQMGSPTIRMIAAHMDSAKTTSKAEHPTVSIAKDQNGSFFDNAANPQSTKSKQETFICLIIIGALTIICTLLLVTTTVLCHRVHILTKNQKKPQTRSNGDFMKSSKLWSTGPHALVAMPMEEGGTSKCNDGTKPGVLTF</sequence>
<reference evidence="5" key="3">
    <citation type="journal article" date="2014" name="Nature">
        <title>Elephant shark genome provides unique insights into gnathostome evolution.</title>
        <authorList>
            <consortium name="International Elephant Shark Genome Sequencing Consortium"/>
            <person name="Venkatesh B."/>
            <person name="Lee A.P."/>
            <person name="Ravi V."/>
            <person name="Maurya A.K."/>
            <person name="Lian M.M."/>
            <person name="Swann J.B."/>
            <person name="Ohta Y."/>
            <person name="Flajnik M.F."/>
            <person name="Sutoh Y."/>
            <person name="Kasahara M."/>
            <person name="Hoon S."/>
            <person name="Gangu V."/>
            <person name="Roy S.W."/>
            <person name="Irimia M."/>
            <person name="Korzh V."/>
            <person name="Kondrychyn I."/>
            <person name="Lim Z.W."/>
            <person name="Tay B.H."/>
            <person name="Tohari S."/>
            <person name="Kong K.W."/>
            <person name="Ho S."/>
            <person name="Lorente-Galdos B."/>
            <person name="Quilez J."/>
            <person name="Marques-Bonet T."/>
            <person name="Raney B.J."/>
            <person name="Ingham P.W."/>
            <person name="Tay A."/>
            <person name="Hillier L.W."/>
            <person name="Minx P."/>
            <person name="Boehm T."/>
            <person name="Wilson R.K."/>
            <person name="Brenner S."/>
            <person name="Warren W.C."/>
        </authorList>
    </citation>
    <scope>NUCLEOTIDE SEQUENCE [LARGE SCALE GENOMIC DNA]</scope>
</reference>
<dbReference type="STRING" id="7868.ENSCMIP00000023893"/>
<dbReference type="InterPro" id="IPR008608">
    <property type="entry name" value="Ectropic_vir_integratn_site_2A"/>
</dbReference>
<keyword evidence="3" id="KW-0732">Signal</keyword>
<reference evidence="5" key="2">
    <citation type="journal article" date="2007" name="PLoS Biol.">
        <title>Survey sequencing and comparative analysis of the elephant shark (Callorhinchus milii) genome.</title>
        <authorList>
            <person name="Venkatesh B."/>
            <person name="Kirkness E.F."/>
            <person name="Loh Y.H."/>
            <person name="Halpern A.L."/>
            <person name="Lee A.P."/>
            <person name="Johnson J."/>
            <person name="Dandona N."/>
            <person name="Viswanathan L.D."/>
            <person name="Tay A."/>
            <person name="Venter J.C."/>
            <person name="Strausberg R.L."/>
            <person name="Brenner S."/>
        </authorList>
    </citation>
    <scope>NUCLEOTIDE SEQUENCE [LARGE SCALE GENOMIC DNA]</scope>
</reference>
<feature type="signal peptide" evidence="3">
    <location>
        <begin position="1"/>
        <end position="25"/>
    </location>
</feature>
<dbReference type="PANTHER" id="PTHR15568">
    <property type="entry name" value="ECOTROPIC VIRAL INTEGRATION SITE 2A"/>
    <property type="match status" value="1"/>
</dbReference>
<reference evidence="4" key="4">
    <citation type="submission" date="2025-08" db="UniProtKB">
        <authorList>
            <consortium name="Ensembl"/>
        </authorList>
    </citation>
    <scope>IDENTIFICATION</scope>
</reference>
<evidence type="ECO:0000256" key="1">
    <source>
        <dbReference type="SAM" id="MobiDB-lite"/>
    </source>
</evidence>
<keyword evidence="2" id="KW-0812">Transmembrane</keyword>
<feature type="region of interest" description="Disordered" evidence="1">
    <location>
        <begin position="66"/>
        <end position="120"/>
    </location>
</feature>
<evidence type="ECO:0008006" key="6">
    <source>
        <dbReference type="Google" id="ProtNLM"/>
    </source>
</evidence>
<dbReference type="PANTHER" id="PTHR15568:SF0">
    <property type="entry name" value="PROTEIN EVI2A"/>
    <property type="match status" value="1"/>
</dbReference>
<accession>A0A4W3IA74</accession>
<evidence type="ECO:0000256" key="2">
    <source>
        <dbReference type="SAM" id="Phobius"/>
    </source>
</evidence>
<dbReference type="AlphaFoldDB" id="A0A4W3IA74"/>
<evidence type="ECO:0000313" key="4">
    <source>
        <dbReference type="Ensembl" id="ENSCMIP00000023893.1"/>
    </source>
</evidence>
<keyword evidence="2" id="KW-0472">Membrane</keyword>
<feature type="chain" id="PRO_5021297760" description="P-selectin glycoprotein ligand 1" evidence="3">
    <location>
        <begin position="26"/>
        <end position="256"/>
    </location>
</feature>
<keyword evidence="2" id="KW-1133">Transmembrane helix</keyword>
<dbReference type="GO" id="GO:0016020">
    <property type="term" value="C:membrane"/>
    <property type="evidence" value="ECO:0007669"/>
    <property type="project" value="InterPro"/>
</dbReference>
<reference evidence="5" key="1">
    <citation type="journal article" date="2006" name="Science">
        <title>Ancient noncoding elements conserved in the human genome.</title>
        <authorList>
            <person name="Venkatesh B."/>
            <person name="Kirkness E.F."/>
            <person name="Loh Y.H."/>
            <person name="Halpern A.L."/>
            <person name="Lee A.P."/>
            <person name="Johnson J."/>
            <person name="Dandona N."/>
            <person name="Viswanathan L.D."/>
            <person name="Tay A."/>
            <person name="Venter J.C."/>
            <person name="Strausberg R.L."/>
            <person name="Brenner S."/>
        </authorList>
    </citation>
    <scope>NUCLEOTIDE SEQUENCE [LARGE SCALE GENOMIC DNA]</scope>
</reference>
<name>A0A4W3IA74_CALMI</name>
<evidence type="ECO:0000256" key="3">
    <source>
        <dbReference type="SAM" id="SignalP"/>
    </source>
</evidence>
<dbReference type="Pfam" id="PF05399">
    <property type="entry name" value="EVI2A"/>
    <property type="match status" value="1"/>
</dbReference>
<feature type="transmembrane region" description="Helical" evidence="2">
    <location>
        <begin position="176"/>
        <end position="197"/>
    </location>
</feature>